<feature type="non-terminal residue" evidence="2">
    <location>
        <position position="1"/>
    </location>
</feature>
<proteinExistence type="predicted"/>
<organism evidence="2">
    <name type="scientific">marine sediment metagenome</name>
    <dbReference type="NCBI Taxonomy" id="412755"/>
    <lineage>
        <taxon>unclassified sequences</taxon>
        <taxon>metagenomes</taxon>
        <taxon>ecological metagenomes</taxon>
    </lineage>
</organism>
<feature type="region of interest" description="Disordered" evidence="1">
    <location>
        <begin position="106"/>
        <end position="130"/>
    </location>
</feature>
<evidence type="ECO:0000313" key="2">
    <source>
        <dbReference type="EMBL" id="GAI57587.1"/>
    </source>
</evidence>
<name>X1PMV4_9ZZZZ</name>
<evidence type="ECO:0000256" key="1">
    <source>
        <dbReference type="SAM" id="MobiDB-lite"/>
    </source>
</evidence>
<protein>
    <submittedName>
        <fullName evidence="2">Uncharacterized protein</fullName>
    </submittedName>
</protein>
<gene>
    <name evidence="2" type="ORF">S06H3_53602</name>
</gene>
<feature type="compositionally biased region" description="Basic and acidic residues" evidence="1">
    <location>
        <begin position="107"/>
        <end position="123"/>
    </location>
</feature>
<dbReference type="AlphaFoldDB" id="X1PMV4"/>
<accession>X1PMV4</accession>
<dbReference type="EMBL" id="BARV01034193">
    <property type="protein sequence ID" value="GAI57587.1"/>
    <property type="molecule type" value="Genomic_DNA"/>
</dbReference>
<sequence length="130" mass="14250">RIRAEGKRPPLSMRLRCDAETPEALASSCSVSGIMTLRCLSILAKSFLLSLILASVRGNIKKVVELISREGFYCPNDECFIQAAMYQMRQSGDSLQQIGSHFGISREGVEGEDKEARPGHEYQRGAGGNT</sequence>
<comment type="caution">
    <text evidence="2">The sequence shown here is derived from an EMBL/GenBank/DDBJ whole genome shotgun (WGS) entry which is preliminary data.</text>
</comment>
<reference evidence="2" key="1">
    <citation type="journal article" date="2014" name="Front. Microbiol.">
        <title>High frequency of phylogenetically diverse reductive dehalogenase-homologous genes in deep subseafloor sedimentary metagenomes.</title>
        <authorList>
            <person name="Kawai M."/>
            <person name="Futagami T."/>
            <person name="Toyoda A."/>
            <person name="Takaki Y."/>
            <person name="Nishi S."/>
            <person name="Hori S."/>
            <person name="Arai W."/>
            <person name="Tsubouchi T."/>
            <person name="Morono Y."/>
            <person name="Uchiyama I."/>
            <person name="Ito T."/>
            <person name="Fujiyama A."/>
            <person name="Inagaki F."/>
            <person name="Takami H."/>
        </authorList>
    </citation>
    <scope>NUCLEOTIDE SEQUENCE</scope>
    <source>
        <strain evidence="2">Expedition CK06-06</strain>
    </source>
</reference>